<dbReference type="PANTHER" id="PTHR43214">
    <property type="entry name" value="TWO-COMPONENT RESPONSE REGULATOR"/>
    <property type="match status" value="1"/>
</dbReference>
<proteinExistence type="predicted"/>
<evidence type="ECO:0000256" key="1">
    <source>
        <dbReference type="ARBA" id="ARBA00022553"/>
    </source>
</evidence>
<dbReference type="PROSITE" id="PS50043">
    <property type="entry name" value="HTH_LUXR_2"/>
    <property type="match status" value="1"/>
</dbReference>
<dbReference type="SMART" id="SM00421">
    <property type="entry name" value="HTH_LUXR"/>
    <property type="match status" value="1"/>
</dbReference>
<dbReference type="Proteomes" id="UP000515917">
    <property type="component" value="Chromosome"/>
</dbReference>
<dbReference type="Pfam" id="PF00072">
    <property type="entry name" value="Response_reg"/>
    <property type="match status" value="1"/>
</dbReference>
<evidence type="ECO:0000256" key="2">
    <source>
        <dbReference type="ARBA" id="ARBA00023125"/>
    </source>
</evidence>
<evidence type="ECO:0000313" key="7">
    <source>
        <dbReference type="Proteomes" id="UP000515917"/>
    </source>
</evidence>
<dbReference type="PROSITE" id="PS50110">
    <property type="entry name" value="RESPONSE_REGULATORY"/>
    <property type="match status" value="1"/>
</dbReference>
<dbReference type="InterPro" id="IPR011006">
    <property type="entry name" value="CheY-like_superfamily"/>
</dbReference>
<dbReference type="GO" id="GO:0000160">
    <property type="term" value="P:phosphorelay signal transduction system"/>
    <property type="evidence" value="ECO:0007669"/>
    <property type="project" value="InterPro"/>
</dbReference>
<accession>A0A7G3G501</accession>
<dbReference type="Gene3D" id="1.10.10.10">
    <property type="entry name" value="Winged helix-like DNA-binding domain superfamily/Winged helix DNA-binding domain"/>
    <property type="match status" value="1"/>
</dbReference>
<dbReference type="InterPro" id="IPR058245">
    <property type="entry name" value="NreC/VraR/RcsB-like_REC"/>
</dbReference>
<evidence type="ECO:0000259" key="4">
    <source>
        <dbReference type="PROSITE" id="PS50043"/>
    </source>
</evidence>
<dbReference type="InterPro" id="IPR000792">
    <property type="entry name" value="Tscrpt_reg_LuxR_C"/>
</dbReference>
<dbReference type="KEGG" id="ifl:C1H71_02460"/>
<dbReference type="InterPro" id="IPR039420">
    <property type="entry name" value="WalR-like"/>
</dbReference>
<reference evidence="6 7" key="1">
    <citation type="submission" date="2018-01" db="EMBL/GenBank/DDBJ databases">
        <title>Genome sequence of Iodobacter sp. strain PCH194 isolated from Indian Trans-Himalaya.</title>
        <authorList>
            <person name="Kumar V."/>
            <person name="Thakur V."/>
            <person name="Kumar S."/>
            <person name="Singh D."/>
        </authorList>
    </citation>
    <scope>NUCLEOTIDE SEQUENCE [LARGE SCALE GENOMIC DNA]</scope>
    <source>
        <strain evidence="6 7">PCH194</strain>
    </source>
</reference>
<dbReference type="PRINTS" id="PR00038">
    <property type="entry name" value="HTHLUXR"/>
</dbReference>
<dbReference type="Gene3D" id="3.40.50.2300">
    <property type="match status" value="1"/>
</dbReference>
<feature type="domain" description="Response regulatory" evidence="5">
    <location>
        <begin position="19"/>
        <end position="138"/>
    </location>
</feature>
<evidence type="ECO:0000313" key="6">
    <source>
        <dbReference type="EMBL" id="QBC42530.1"/>
    </source>
</evidence>
<dbReference type="InterPro" id="IPR016032">
    <property type="entry name" value="Sig_transdc_resp-reg_C-effctor"/>
</dbReference>
<dbReference type="CDD" id="cd06170">
    <property type="entry name" value="LuxR_C_like"/>
    <property type="match status" value="1"/>
</dbReference>
<evidence type="ECO:0000256" key="3">
    <source>
        <dbReference type="PROSITE-ProRule" id="PRU00169"/>
    </source>
</evidence>
<keyword evidence="1 3" id="KW-0597">Phosphoprotein</keyword>
<feature type="domain" description="HTH luxR-type" evidence="4">
    <location>
        <begin position="165"/>
        <end position="230"/>
    </location>
</feature>
<dbReference type="SMART" id="SM00448">
    <property type="entry name" value="REC"/>
    <property type="match status" value="1"/>
</dbReference>
<dbReference type="GO" id="GO:0003677">
    <property type="term" value="F:DNA binding"/>
    <property type="evidence" value="ECO:0007669"/>
    <property type="project" value="UniProtKB-KW"/>
</dbReference>
<dbReference type="GO" id="GO:0006355">
    <property type="term" value="P:regulation of DNA-templated transcription"/>
    <property type="evidence" value="ECO:0007669"/>
    <property type="project" value="InterPro"/>
</dbReference>
<protein>
    <submittedName>
        <fullName evidence="6">DNA-binding response regulator</fullName>
    </submittedName>
</protein>
<dbReference type="EMBL" id="CP025781">
    <property type="protein sequence ID" value="QBC42530.1"/>
    <property type="molecule type" value="Genomic_DNA"/>
</dbReference>
<dbReference type="InterPro" id="IPR001789">
    <property type="entry name" value="Sig_transdc_resp-reg_receiver"/>
</dbReference>
<organism evidence="6 7">
    <name type="scientific">Iodobacter fluviatilis</name>
    <dbReference type="NCBI Taxonomy" id="537"/>
    <lineage>
        <taxon>Bacteria</taxon>
        <taxon>Pseudomonadati</taxon>
        <taxon>Pseudomonadota</taxon>
        <taxon>Betaproteobacteria</taxon>
        <taxon>Neisseriales</taxon>
        <taxon>Chitinibacteraceae</taxon>
        <taxon>Iodobacter</taxon>
    </lineage>
</organism>
<dbReference type="AlphaFoldDB" id="A0A7G3G501"/>
<feature type="modified residue" description="4-aspartylphosphate" evidence="3">
    <location>
        <position position="70"/>
    </location>
</feature>
<dbReference type="SUPFAM" id="SSF46894">
    <property type="entry name" value="C-terminal effector domain of the bipartite response regulators"/>
    <property type="match status" value="1"/>
</dbReference>
<dbReference type="InterPro" id="IPR036388">
    <property type="entry name" value="WH-like_DNA-bd_sf"/>
</dbReference>
<name>A0A7G3G501_9NEIS</name>
<dbReference type="CDD" id="cd17535">
    <property type="entry name" value="REC_NarL-like"/>
    <property type="match status" value="1"/>
</dbReference>
<keyword evidence="7" id="KW-1185">Reference proteome</keyword>
<dbReference type="Pfam" id="PF00196">
    <property type="entry name" value="GerE"/>
    <property type="match status" value="1"/>
</dbReference>
<dbReference type="PANTHER" id="PTHR43214:SF17">
    <property type="entry name" value="TRANSCRIPTIONAL REGULATORY PROTEIN RCSB"/>
    <property type="match status" value="1"/>
</dbReference>
<sequence>MLKGSELMRLKGHSQPKCQVIIADDHPLIVFAVTKVLENVKELRLAGSASSSSSLLQLLQKTSCDVLLCDYSFDEGGDSDGLQLIKQVQELYPHIKIIVLTAHDDVVIALRILSLKVAGFISKASGEFSGLPFVISQVQMGRSYIDPITLNALTLHRLNNGKGSDNLAEVALSEREQEVLRLFALGMTVSEIALHTQRSVKTISAQKKKAMDKLGVSNVVELLEAIKGLF</sequence>
<evidence type="ECO:0000259" key="5">
    <source>
        <dbReference type="PROSITE" id="PS50110"/>
    </source>
</evidence>
<keyword evidence="2 6" id="KW-0238">DNA-binding</keyword>
<gene>
    <name evidence="6" type="ORF">C1H71_02460</name>
</gene>
<dbReference type="SUPFAM" id="SSF52172">
    <property type="entry name" value="CheY-like"/>
    <property type="match status" value="1"/>
</dbReference>